<feature type="region of interest" description="Disordered" evidence="2">
    <location>
        <begin position="610"/>
        <end position="631"/>
    </location>
</feature>
<dbReference type="GO" id="GO:0030170">
    <property type="term" value="F:pyridoxal phosphate binding"/>
    <property type="evidence" value="ECO:0007669"/>
    <property type="project" value="UniProtKB-UniRule"/>
</dbReference>
<comment type="catalytic activity">
    <reaction evidence="1">
        <text>Mo-molybdopterin + L-cysteine + AH2 = thio-Mo-molybdopterin + L-alanine + A + H2O</text>
        <dbReference type="Rhea" id="RHEA:42636"/>
        <dbReference type="ChEBI" id="CHEBI:13193"/>
        <dbReference type="ChEBI" id="CHEBI:15377"/>
        <dbReference type="ChEBI" id="CHEBI:17499"/>
        <dbReference type="ChEBI" id="CHEBI:35235"/>
        <dbReference type="ChEBI" id="CHEBI:57972"/>
        <dbReference type="ChEBI" id="CHEBI:71302"/>
        <dbReference type="ChEBI" id="CHEBI:82685"/>
        <dbReference type="EC" id="2.8.1.9"/>
    </reaction>
</comment>
<dbReference type="AlphaFoldDB" id="A0AAV0TDQ0"/>
<accession>A0AAV0TDQ0</accession>
<comment type="function">
    <text evidence="1">Sulfurates the molybdenum cofactor. Sulfation of molybdenum is essential for xanthine dehydrogenase (XDH) and aldehyde oxidase (ADO) enzymes in which molybdenum cofactor is liganded by 1 oxygen and 1 sulfur atom in active form.</text>
</comment>
<dbReference type="GO" id="GO:0006777">
    <property type="term" value="P:Mo-molybdopterin cofactor biosynthetic process"/>
    <property type="evidence" value="ECO:0007669"/>
    <property type="project" value="UniProtKB-UniRule"/>
</dbReference>
<dbReference type="InterPro" id="IPR015421">
    <property type="entry name" value="PyrdxlP-dep_Trfase_major"/>
</dbReference>
<keyword evidence="1" id="KW-0501">Molybdenum cofactor biosynthesis</keyword>
<name>A0AAV0TDQ0_9STRA</name>
<evidence type="ECO:0000313" key="5">
    <source>
        <dbReference type="EMBL" id="CAI5718359.1"/>
    </source>
</evidence>
<comment type="similarity">
    <text evidence="1">Belongs to the class-V pyridoxal-phosphate-dependent aminotransferase family. MOCOS subfamily.</text>
</comment>
<feature type="compositionally biased region" description="Polar residues" evidence="2">
    <location>
        <begin position="610"/>
        <end position="622"/>
    </location>
</feature>
<protein>
    <recommendedName>
        <fullName evidence="1">Molybdenum cofactor sulfurase</fullName>
        <shortName evidence="1">MCS</shortName>
        <shortName evidence="1">MOS</shortName>
        <shortName evidence="1">MoCo sulfurase</shortName>
        <ecNumber evidence="1">2.8.1.9</ecNumber>
    </recommendedName>
    <alternativeName>
        <fullName evidence="1">Molybdenum cofactor sulfurtransferase</fullName>
    </alternativeName>
</protein>
<evidence type="ECO:0000259" key="3">
    <source>
        <dbReference type="Pfam" id="PF00266"/>
    </source>
</evidence>
<feature type="active site" evidence="1">
    <location>
        <position position="445"/>
    </location>
</feature>
<dbReference type="InterPro" id="IPR015422">
    <property type="entry name" value="PyrdxlP-dep_Trfase_small"/>
</dbReference>
<feature type="modified residue" description="N6-(pyridoxal phosphate)lysine" evidence="1">
    <location>
        <position position="282"/>
    </location>
</feature>
<dbReference type="PANTHER" id="PTHR14237:SF80">
    <property type="entry name" value="MOLYBDENUM COFACTOR SULFURASE"/>
    <property type="match status" value="1"/>
</dbReference>
<evidence type="ECO:0000313" key="6">
    <source>
        <dbReference type="Proteomes" id="UP001162029"/>
    </source>
</evidence>
<dbReference type="Gene3D" id="3.90.1150.10">
    <property type="entry name" value="Aspartate Aminotransferase, domain 1"/>
    <property type="match status" value="1"/>
</dbReference>
<organism evidence="5 6">
    <name type="scientific">Peronospora destructor</name>
    <dbReference type="NCBI Taxonomy" id="86335"/>
    <lineage>
        <taxon>Eukaryota</taxon>
        <taxon>Sar</taxon>
        <taxon>Stramenopiles</taxon>
        <taxon>Oomycota</taxon>
        <taxon>Peronosporomycetes</taxon>
        <taxon>Peronosporales</taxon>
        <taxon>Peronosporaceae</taxon>
        <taxon>Peronospora</taxon>
    </lineage>
</organism>
<comment type="cofactor">
    <cofactor evidence="1">
        <name>pyridoxal 5'-phosphate</name>
        <dbReference type="ChEBI" id="CHEBI:597326"/>
    </cofactor>
</comment>
<keyword evidence="1" id="KW-0663">Pyridoxal phosphate</keyword>
<dbReference type="GO" id="GO:0016829">
    <property type="term" value="F:lyase activity"/>
    <property type="evidence" value="ECO:0007669"/>
    <property type="project" value="UniProtKB-UniRule"/>
</dbReference>
<dbReference type="Pfam" id="PF00266">
    <property type="entry name" value="Aminotran_5"/>
    <property type="match status" value="1"/>
</dbReference>
<dbReference type="GO" id="GO:0030151">
    <property type="term" value="F:molybdenum ion binding"/>
    <property type="evidence" value="ECO:0007669"/>
    <property type="project" value="UniProtKB-UniRule"/>
</dbReference>
<dbReference type="Pfam" id="PF03476">
    <property type="entry name" value="MOSC_N"/>
    <property type="match status" value="1"/>
</dbReference>
<evidence type="ECO:0000256" key="2">
    <source>
        <dbReference type="SAM" id="MobiDB-lite"/>
    </source>
</evidence>
<gene>
    <name evidence="5" type="ORF">PDE001_LOCUS1850</name>
</gene>
<keyword evidence="1" id="KW-0808">Transferase</keyword>
<feature type="domain" description="Aminotransferase class V" evidence="3">
    <location>
        <begin position="57"/>
        <end position="501"/>
    </location>
</feature>
<evidence type="ECO:0000256" key="1">
    <source>
        <dbReference type="HAMAP-Rule" id="MF_03050"/>
    </source>
</evidence>
<dbReference type="HAMAP" id="MF_03050">
    <property type="entry name" value="MOCOS"/>
    <property type="match status" value="1"/>
</dbReference>
<dbReference type="InterPro" id="IPR005303">
    <property type="entry name" value="MOCOS_middle"/>
</dbReference>
<dbReference type="SUPFAM" id="SSF53383">
    <property type="entry name" value="PLP-dependent transferases"/>
    <property type="match status" value="1"/>
</dbReference>
<proteinExistence type="inferred from homology"/>
<dbReference type="InterPro" id="IPR015424">
    <property type="entry name" value="PyrdxlP-dep_Trfase"/>
</dbReference>
<dbReference type="GO" id="GO:0008265">
    <property type="term" value="F:molybdenum cofactor sulfurtransferase activity"/>
    <property type="evidence" value="ECO:0007669"/>
    <property type="project" value="UniProtKB-UniRule"/>
</dbReference>
<dbReference type="Gene3D" id="3.40.640.10">
    <property type="entry name" value="Type I PLP-dependent aspartate aminotransferase-like (Major domain)"/>
    <property type="match status" value="1"/>
</dbReference>
<dbReference type="PANTHER" id="PTHR14237">
    <property type="entry name" value="MOLYBDOPTERIN COFACTOR SULFURASE MOSC"/>
    <property type="match status" value="1"/>
</dbReference>
<dbReference type="InterPro" id="IPR028886">
    <property type="entry name" value="MoCo_sulfurase"/>
</dbReference>
<dbReference type="EMBL" id="CANTFM010000327">
    <property type="protein sequence ID" value="CAI5718359.1"/>
    <property type="molecule type" value="Genomic_DNA"/>
</dbReference>
<dbReference type="Proteomes" id="UP001162029">
    <property type="component" value="Unassembled WGS sequence"/>
</dbReference>
<feature type="domain" description="Molybdenum cofactor sulfurase middle" evidence="4">
    <location>
        <begin position="539"/>
        <end position="683"/>
    </location>
</feature>
<sequence length="738" mass="80249">MSSACHAGIETKDPAAISASKAAFVAGSNGAYGYGGHTTLRVDEMRTNEFPQMEGSVYLDHAGATMYSKIQLDAVFRELQDGLFTNPHSTIGHAQVDSTSAKIENVRRQVLMFLSASEEEYTLVFTSGATAALKLVGESFPWSESSTFAHSTDSHTSVLGIREYAAARGSTVQCVELNELKQLEQDASANRAFSAEAVCSPFTEPSEISSTSLFAFPAECNFSGTRHNLNAIVNQVHAGCWNSSSNKDTRWLVLLDAAKYVATHRLDLSTCHPDFVTLSFYKIFGYPTGLGALVMRKSAMSYLKKHYHGGGTVQSILAGRNYFVPRGMDDKNSSSRFADGTQSFLSILSLRHGIEQVEKLGMARISAHTASLRALLVGRLAALKHGNGRPICVVYGNGSNKMKAKEEGPTIACNFLRSDGSYVGYSEVHKLSEIHNIHLRTGCFCNPGACQYYLGLKESDLITNIAAGHVCGDDIDLVYGLPTGAVRLSLGYMSTFEDVAVFVEFVSKYFVCKSAPADPATSLSSTSLSLGYVSKGPHLCKITLFPIKSCSGMVVNAWPIGSRGLLFDREFAIVDLSTSTALTLKALPELCFLFPTLDLERQTLTISYRTPDASTSRQSVTSPPSPEPQTLPVSFTIPLHADTSIIKSHVKDDPRRVRVCADMCRGRDVDADVSQWLSSCLGRPCALVRVSSNHLRTSQTTRSKRALHSNAKEKSETQGLELLHWYSSARSCPVDWVC</sequence>
<keyword evidence="6" id="KW-1185">Reference proteome</keyword>
<reference evidence="5" key="1">
    <citation type="submission" date="2022-12" db="EMBL/GenBank/DDBJ databases">
        <authorList>
            <person name="Webb A."/>
        </authorList>
    </citation>
    <scope>NUCLEOTIDE SEQUENCE</scope>
    <source>
        <strain evidence="5">Pd1</strain>
    </source>
</reference>
<evidence type="ECO:0000259" key="4">
    <source>
        <dbReference type="Pfam" id="PF03476"/>
    </source>
</evidence>
<dbReference type="SUPFAM" id="SSF141673">
    <property type="entry name" value="MOSC N-terminal domain-like"/>
    <property type="match status" value="1"/>
</dbReference>
<dbReference type="EC" id="2.8.1.9" evidence="1"/>
<comment type="caution">
    <text evidence="5">The sequence shown here is derived from an EMBL/GenBank/DDBJ whole genome shotgun (WGS) entry which is preliminary data.</text>
</comment>
<dbReference type="InterPro" id="IPR000192">
    <property type="entry name" value="Aminotrans_V_dom"/>
</dbReference>